<evidence type="ECO:0000256" key="4">
    <source>
        <dbReference type="ARBA" id="ARBA00022989"/>
    </source>
</evidence>
<proteinExistence type="predicted"/>
<protein>
    <recommendedName>
        <fullName evidence="9">Lysine transporter LysE</fullName>
    </recommendedName>
</protein>
<dbReference type="AlphaFoldDB" id="A0A1Q9B1U8"/>
<feature type="transmembrane region" description="Helical" evidence="6">
    <location>
        <begin position="49"/>
        <end position="68"/>
    </location>
</feature>
<organism evidence="7 8">
    <name type="scientific">Xaviernesmea oryzae</name>
    <dbReference type="NCBI Taxonomy" id="464029"/>
    <lineage>
        <taxon>Bacteria</taxon>
        <taxon>Pseudomonadati</taxon>
        <taxon>Pseudomonadota</taxon>
        <taxon>Alphaproteobacteria</taxon>
        <taxon>Hyphomicrobiales</taxon>
        <taxon>Rhizobiaceae</taxon>
        <taxon>Rhizobium/Agrobacterium group</taxon>
        <taxon>Xaviernesmea</taxon>
    </lineage>
</organism>
<evidence type="ECO:0000313" key="8">
    <source>
        <dbReference type="Proteomes" id="UP000186364"/>
    </source>
</evidence>
<dbReference type="RefSeq" id="WP_075625979.1">
    <property type="nucleotide sequence ID" value="NZ_FOAM01000005.1"/>
</dbReference>
<keyword evidence="2" id="KW-1003">Cell membrane</keyword>
<feature type="transmembrane region" description="Helical" evidence="6">
    <location>
        <begin position="75"/>
        <end position="94"/>
    </location>
</feature>
<comment type="caution">
    <text evidence="7">The sequence shown here is derived from an EMBL/GenBank/DDBJ whole genome shotgun (WGS) entry which is preliminary data.</text>
</comment>
<evidence type="ECO:0000256" key="5">
    <source>
        <dbReference type="ARBA" id="ARBA00023136"/>
    </source>
</evidence>
<evidence type="ECO:0000256" key="2">
    <source>
        <dbReference type="ARBA" id="ARBA00022475"/>
    </source>
</evidence>
<sequence>MDSFLSSWFFGLSIAMPFGPVSMMCVEQSLARGVGHGMASGAGAATTHGVYATIALLGAQALAAPLAALQTEAHLLSGLVFSFLGIWTMLRLPAQRRSQTSAIGGFAPYLTGVALALANPMTLLPYIAFSSSLALINPAKGIVQLLVIAGVGLGTLSWYWTMSGSAWLLRQRLPRTLLAYLHLIAGPTLIGIGIMTVLR</sequence>
<evidence type="ECO:0008006" key="9">
    <source>
        <dbReference type="Google" id="ProtNLM"/>
    </source>
</evidence>
<evidence type="ECO:0000256" key="1">
    <source>
        <dbReference type="ARBA" id="ARBA00004651"/>
    </source>
</evidence>
<dbReference type="PANTHER" id="PTHR38825:SF2">
    <property type="entry name" value="LYSINE TRANSPORTER LYSE"/>
    <property type="match status" value="1"/>
</dbReference>
<name>A0A1Q9B1U8_9HYPH</name>
<keyword evidence="8" id="KW-1185">Reference proteome</keyword>
<dbReference type="GO" id="GO:0006865">
    <property type="term" value="P:amino acid transport"/>
    <property type="evidence" value="ECO:0007669"/>
    <property type="project" value="InterPro"/>
</dbReference>
<dbReference type="OrthoDB" id="7874789at2"/>
<evidence type="ECO:0000256" key="6">
    <source>
        <dbReference type="SAM" id="Phobius"/>
    </source>
</evidence>
<keyword evidence="5 6" id="KW-0472">Membrane</keyword>
<dbReference type="GO" id="GO:0005886">
    <property type="term" value="C:plasma membrane"/>
    <property type="evidence" value="ECO:0007669"/>
    <property type="project" value="UniProtKB-SubCell"/>
</dbReference>
<dbReference type="Pfam" id="PF01810">
    <property type="entry name" value="LysE"/>
    <property type="match status" value="1"/>
</dbReference>
<evidence type="ECO:0000313" key="7">
    <source>
        <dbReference type="EMBL" id="OLP61962.1"/>
    </source>
</evidence>
<dbReference type="InterPro" id="IPR001123">
    <property type="entry name" value="LeuE-type"/>
</dbReference>
<evidence type="ECO:0000256" key="3">
    <source>
        <dbReference type="ARBA" id="ARBA00022692"/>
    </source>
</evidence>
<dbReference type="PANTHER" id="PTHR38825">
    <property type="entry name" value="LYSINE EXPORTER PROTEIN (LYSE/YGGA)"/>
    <property type="match status" value="1"/>
</dbReference>
<dbReference type="EMBL" id="MKIP01000029">
    <property type="protein sequence ID" value="OLP61962.1"/>
    <property type="molecule type" value="Genomic_DNA"/>
</dbReference>
<keyword evidence="4 6" id="KW-1133">Transmembrane helix</keyword>
<reference evidence="7 8" key="1">
    <citation type="submission" date="2016-09" db="EMBL/GenBank/DDBJ databases">
        <title>Rhizobium sp. nov., a novel species isolated from the rice rhizosphere.</title>
        <authorList>
            <person name="Zhao J."/>
            <person name="Zhang X."/>
        </authorList>
    </citation>
    <scope>NUCLEOTIDE SEQUENCE [LARGE SCALE GENOMIC DNA]</scope>
    <source>
        <strain evidence="7 8">1.7048</strain>
    </source>
</reference>
<comment type="subcellular location">
    <subcellularLocation>
        <location evidence="1">Cell membrane</location>
        <topology evidence="1">Multi-pass membrane protein</topology>
    </subcellularLocation>
</comment>
<feature type="transmembrane region" description="Helical" evidence="6">
    <location>
        <begin position="180"/>
        <end position="198"/>
    </location>
</feature>
<accession>A0A1Q9B1U8</accession>
<dbReference type="Proteomes" id="UP000186364">
    <property type="component" value="Unassembled WGS sequence"/>
</dbReference>
<feature type="transmembrane region" description="Helical" evidence="6">
    <location>
        <begin position="106"/>
        <end position="129"/>
    </location>
</feature>
<keyword evidence="3 6" id="KW-0812">Transmembrane</keyword>
<gene>
    <name evidence="7" type="ORF">BJF93_07505</name>
</gene>
<feature type="transmembrane region" description="Helical" evidence="6">
    <location>
        <begin position="141"/>
        <end position="160"/>
    </location>
</feature>